<keyword evidence="3 7" id="KW-1133">Transmembrane helix</keyword>
<keyword evidence="2 7" id="KW-0812">Transmembrane</keyword>
<feature type="binding site" evidence="5">
    <location>
        <position position="333"/>
    </location>
    <ligand>
        <name>Zn(2+)</name>
        <dbReference type="ChEBI" id="CHEBI:29105"/>
    </ligand>
</feature>
<dbReference type="InterPro" id="IPR004254">
    <property type="entry name" value="AdipoR/HlyIII-related"/>
</dbReference>
<dbReference type="GO" id="GO:0016020">
    <property type="term" value="C:membrane"/>
    <property type="evidence" value="ECO:0007669"/>
    <property type="project" value="UniProtKB-SubCell"/>
</dbReference>
<dbReference type="GO" id="GO:0009725">
    <property type="term" value="P:response to hormone"/>
    <property type="evidence" value="ECO:0007669"/>
    <property type="project" value="TreeGrafter"/>
</dbReference>
<protein>
    <recommendedName>
        <fullName evidence="8">Exostosin GT47 domain-containing protein</fullName>
    </recommendedName>
</protein>
<dbReference type="Pfam" id="PF03006">
    <property type="entry name" value="HlyIII"/>
    <property type="match status" value="1"/>
</dbReference>
<reference evidence="9" key="1">
    <citation type="submission" date="2019-03" db="EMBL/GenBank/DDBJ databases">
        <authorList>
            <person name="Mank J."/>
            <person name="Almeida P."/>
        </authorList>
    </citation>
    <scope>NUCLEOTIDE SEQUENCE</scope>
    <source>
        <strain evidence="9">78183</strain>
    </source>
</reference>
<feature type="transmembrane region" description="Helical" evidence="7">
    <location>
        <begin position="82"/>
        <end position="103"/>
    </location>
</feature>
<proteinExistence type="predicted"/>
<evidence type="ECO:0000256" key="4">
    <source>
        <dbReference type="ARBA" id="ARBA00023136"/>
    </source>
</evidence>
<feature type="binding site" evidence="5">
    <location>
        <position position="184"/>
    </location>
    <ligand>
        <name>Zn(2+)</name>
        <dbReference type="ChEBI" id="CHEBI:29105"/>
    </ligand>
</feature>
<feature type="transmembrane region" description="Helical" evidence="7">
    <location>
        <begin position="331"/>
        <end position="351"/>
    </location>
</feature>
<feature type="transmembrane region" description="Helical" evidence="7">
    <location>
        <begin position="166"/>
        <end position="188"/>
    </location>
</feature>
<feature type="transmembrane region" description="Helical" evidence="7">
    <location>
        <begin position="292"/>
        <end position="311"/>
    </location>
</feature>
<evidence type="ECO:0000256" key="3">
    <source>
        <dbReference type="ARBA" id="ARBA00022989"/>
    </source>
</evidence>
<keyword evidence="4 7" id="KW-0472">Membrane</keyword>
<dbReference type="AlphaFoldDB" id="A0A6N2NGC3"/>
<dbReference type="EMBL" id="CAADRP010002052">
    <property type="protein sequence ID" value="VFU60324.1"/>
    <property type="molecule type" value="Genomic_DNA"/>
</dbReference>
<name>A0A6N2NGC3_SALVM</name>
<sequence length="906" mass="103927">MDQTQKKEAAAVLDSCRSSGATKKMKKDDESLSKGKKRCDLVSFWELPEYMKDNEFILSYYRADWPLKKALFSVFRWHNETLNVWTHLLGFFLFVGLTMANLMQVPEVADLLGLFTWSIFTSEQRNVSNDSRDFYLGTTEQLDLGRNSSMKMDVSSLGMPATRWPFYIFLGGSMICLLSSSICHLFCCHSHNLNILLMRMDYVGIVIMIITSFFPPIYYIFQCEQLWQFIYLGGITVIGMFTIVTLLSPSLSTGKFRAFRAKLFASMGLFGLVPAVHSVIANWSNPRRDSIVAYESAMAVFYLSGAGLYVVRFPERLKPGLFDLAGHSHQIFHVLVVLGALAHYGATLLFLEYRDLVGCEKRSSLERVEEGLANARAAIRSKNYTSHKKETFILRRMNILELPWFSPGHFIDEVESKSSPLRAQHHNSPDRLRRNTSIAGYFSSFSASNSVYGEANELVFESSRPSPSQPRQFPTPVLFIDLRFWLLVNVFLIFCGQIKRGGEKIEDGLARARAAILRAARLKNYTSYKEGTNYIPRGVIYRNPYAFHQSHTEMEKRFKIWVYREGEKPLVHGGPLNNIYGIEGQFLDEMEQGNSPFAASHPDEAHMFLLPISVAYIINYVYRPLVTYSRDELHRLVRDYVGVVADKHPYWNRSKGADHFLVSCHDWVSEFLLFLLSLIGKSSEIMAPDISGADPDLFKNFVRVLCNANESERFEPRRDVSIPEINIPFGKLGPPDKGLPPSKRRIFAFFAGGAHGYIRKVLFENWKDKDDEIQVHEYLDKKKTDYLKLIGQSKFCLCPSGYEVASPRVVTAIQFGCVPVTISDNYTLPFSDVLDWSKFSVYIPTEKIPEIKTILKKISLKRYLLLQKRVVQVQRHFKLNRPAQPYDMIHMLLHSVWLRRLNVRII</sequence>
<feature type="binding site" evidence="5">
    <location>
        <position position="329"/>
    </location>
    <ligand>
        <name>Zn(2+)</name>
        <dbReference type="ChEBI" id="CHEBI:29105"/>
    </ligand>
</feature>
<organism evidence="9">
    <name type="scientific">Salix viminalis</name>
    <name type="common">Common osier</name>
    <name type="synonym">Basket willow</name>
    <dbReference type="NCBI Taxonomy" id="40686"/>
    <lineage>
        <taxon>Eukaryota</taxon>
        <taxon>Viridiplantae</taxon>
        <taxon>Streptophyta</taxon>
        <taxon>Embryophyta</taxon>
        <taxon>Tracheophyta</taxon>
        <taxon>Spermatophyta</taxon>
        <taxon>Magnoliopsida</taxon>
        <taxon>eudicotyledons</taxon>
        <taxon>Gunneridae</taxon>
        <taxon>Pentapetalae</taxon>
        <taxon>rosids</taxon>
        <taxon>fabids</taxon>
        <taxon>Malpighiales</taxon>
        <taxon>Salicaceae</taxon>
        <taxon>Saliceae</taxon>
        <taxon>Salix</taxon>
    </lineage>
</organism>
<evidence type="ECO:0000256" key="7">
    <source>
        <dbReference type="SAM" id="Phobius"/>
    </source>
</evidence>
<comment type="subcellular location">
    <subcellularLocation>
        <location evidence="1">Membrane</location>
        <topology evidence="1">Multi-pass membrane protein</topology>
    </subcellularLocation>
</comment>
<evidence type="ECO:0000256" key="6">
    <source>
        <dbReference type="SAM" id="MobiDB-lite"/>
    </source>
</evidence>
<dbReference type="Pfam" id="PF03016">
    <property type="entry name" value="Exostosin_GT47"/>
    <property type="match status" value="1"/>
</dbReference>
<keyword evidence="5" id="KW-0862">Zinc</keyword>
<dbReference type="GO" id="GO:0046872">
    <property type="term" value="F:metal ion binding"/>
    <property type="evidence" value="ECO:0007669"/>
    <property type="project" value="UniProtKB-KW"/>
</dbReference>
<dbReference type="PANTHER" id="PTHR20855">
    <property type="entry name" value="ADIPOR/PROGESTIN RECEPTOR-RELATED"/>
    <property type="match status" value="1"/>
</dbReference>
<dbReference type="InterPro" id="IPR040911">
    <property type="entry name" value="Exostosin_GT47"/>
</dbReference>
<feature type="transmembrane region" description="Helical" evidence="7">
    <location>
        <begin position="227"/>
        <end position="247"/>
    </location>
</feature>
<dbReference type="GO" id="GO:0009744">
    <property type="term" value="P:response to sucrose"/>
    <property type="evidence" value="ECO:0007669"/>
    <property type="project" value="UniProtKB-ARBA"/>
</dbReference>
<evidence type="ECO:0000256" key="5">
    <source>
        <dbReference type="PIRSR" id="PIRSR604254-1"/>
    </source>
</evidence>
<feature type="region of interest" description="Disordered" evidence="6">
    <location>
        <begin position="1"/>
        <end position="29"/>
    </location>
</feature>
<evidence type="ECO:0000256" key="2">
    <source>
        <dbReference type="ARBA" id="ARBA00022692"/>
    </source>
</evidence>
<evidence type="ECO:0000256" key="1">
    <source>
        <dbReference type="ARBA" id="ARBA00004141"/>
    </source>
</evidence>
<feature type="domain" description="Exostosin GT47" evidence="8">
    <location>
        <begin position="554"/>
        <end position="858"/>
    </location>
</feature>
<dbReference type="PANTHER" id="PTHR20855:SF115">
    <property type="entry name" value="HEPTAHELICAL TRANSMEMBRANE PROTEIN 1"/>
    <property type="match status" value="1"/>
</dbReference>
<evidence type="ECO:0000259" key="8">
    <source>
        <dbReference type="Pfam" id="PF03016"/>
    </source>
</evidence>
<dbReference type="GO" id="GO:0038023">
    <property type="term" value="F:signaling receptor activity"/>
    <property type="evidence" value="ECO:0007669"/>
    <property type="project" value="TreeGrafter"/>
</dbReference>
<keyword evidence="5" id="KW-0479">Metal-binding</keyword>
<accession>A0A6N2NGC3</accession>
<feature type="transmembrane region" description="Helical" evidence="7">
    <location>
        <begin position="259"/>
        <end position="280"/>
    </location>
</feature>
<feature type="transmembrane region" description="Helical" evidence="7">
    <location>
        <begin position="200"/>
        <end position="221"/>
    </location>
</feature>
<evidence type="ECO:0000313" key="9">
    <source>
        <dbReference type="EMBL" id="VFU60324.1"/>
    </source>
</evidence>
<gene>
    <name evidence="9" type="ORF">SVIM_LOCUS447112</name>
</gene>